<dbReference type="InterPro" id="IPR043519">
    <property type="entry name" value="NT_sf"/>
</dbReference>
<gene>
    <name evidence="1" type="ORF">KB449_10870</name>
</gene>
<name>A0ABT6TF52_9BACL</name>
<sequence length="207" mass="22897">MPIEGNGEDILRALTAIAGLTVDCKARWLVGGSAGLALRGARLASAPRDLDIYADADAATALHKRLAEWATDIQAWDETGRYRSLLSHYRYGGVTIELVGNFEIHIPGSRYLTEVDAFLYAHGDDWFPQDRTPSIRLMPLGHELIFNVLREREDRALEAARLIRADPQAHLRTLELLAARQSLSEGIKSELRRLTAAAPEEGADDGR</sequence>
<evidence type="ECO:0008006" key="3">
    <source>
        <dbReference type="Google" id="ProtNLM"/>
    </source>
</evidence>
<dbReference type="EMBL" id="JAGRPV010000001">
    <property type="protein sequence ID" value="MDI4645469.1"/>
    <property type="molecule type" value="Genomic_DNA"/>
</dbReference>
<accession>A0ABT6TF52</accession>
<dbReference type="Gene3D" id="3.30.460.40">
    <property type="match status" value="1"/>
</dbReference>
<evidence type="ECO:0000313" key="2">
    <source>
        <dbReference type="Proteomes" id="UP001161691"/>
    </source>
</evidence>
<comment type="caution">
    <text evidence="1">The sequence shown here is derived from an EMBL/GenBank/DDBJ whole genome shotgun (WGS) entry which is preliminary data.</text>
</comment>
<dbReference type="Proteomes" id="UP001161691">
    <property type="component" value="Unassembled WGS sequence"/>
</dbReference>
<protein>
    <recommendedName>
        <fullName evidence="3">Nucleotidyl transferase AbiEii/AbiGii toxin family protein</fullName>
    </recommendedName>
</protein>
<reference evidence="1" key="1">
    <citation type="submission" date="2023-04" db="EMBL/GenBank/DDBJ databases">
        <title>Comparative genomic analysis of Cohnella hashimotonis sp. nov., isolated from the International Space Station.</title>
        <authorList>
            <person name="Venkateswaran K."/>
            <person name="Simpson A."/>
        </authorList>
    </citation>
    <scope>NUCLEOTIDE SEQUENCE</scope>
    <source>
        <strain evidence="1">F6_2S_P_1</strain>
    </source>
</reference>
<dbReference type="RefSeq" id="WP_282908392.1">
    <property type="nucleotide sequence ID" value="NZ_JAGRPV010000001.1"/>
</dbReference>
<evidence type="ECO:0000313" key="1">
    <source>
        <dbReference type="EMBL" id="MDI4645469.1"/>
    </source>
</evidence>
<keyword evidence="2" id="KW-1185">Reference proteome</keyword>
<proteinExistence type="predicted"/>
<dbReference type="SUPFAM" id="SSF81301">
    <property type="entry name" value="Nucleotidyltransferase"/>
    <property type="match status" value="1"/>
</dbReference>
<organism evidence="1 2">
    <name type="scientific">Cohnella hashimotonis</name>
    <dbReference type="NCBI Taxonomy" id="2826895"/>
    <lineage>
        <taxon>Bacteria</taxon>
        <taxon>Bacillati</taxon>
        <taxon>Bacillota</taxon>
        <taxon>Bacilli</taxon>
        <taxon>Bacillales</taxon>
        <taxon>Paenibacillaceae</taxon>
        <taxon>Cohnella</taxon>
    </lineage>
</organism>